<proteinExistence type="predicted"/>
<organism evidence="2 3">
    <name type="scientific">Longimicrobium terrae</name>
    <dbReference type="NCBI Taxonomy" id="1639882"/>
    <lineage>
        <taxon>Bacteria</taxon>
        <taxon>Pseudomonadati</taxon>
        <taxon>Gemmatimonadota</taxon>
        <taxon>Longimicrobiia</taxon>
        <taxon>Longimicrobiales</taxon>
        <taxon>Longimicrobiaceae</taxon>
        <taxon>Longimicrobium</taxon>
    </lineage>
</organism>
<feature type="transmembrane region" description="Helical" evidence="1">
    <location>
        <begin position="142"/>
        <end position="162"/>
    </location>
</feature>
<dbReference type="Proteomes" id="UP000582837">
    <property type="component" value="Unassembled WGS sequence"/>
</dbReference>
<evidence type="ECO:0000313" key="3">
    <source>
        <dbReference type="Proteomes" id="UP000582837"/>
    </source>
</evidence>
<keyword evidence="3" id="KW-1185">Reference proteome</keyword>
<comment type="caution">
    <text evidence="2">The sequence shown here is derived from an EMBL/GenBank/DDBJ whole genome shotgun (WGS) entry which is preliminary data.</text>
</comment>
<feature type="transmembrane region" description="Helical" evidence="1">
    <location>
        <begin position="12"/>
        <end position="33"/>
    </location>
</feature>
<dbReference type="AlphaFoldDB" id="A0A841GWB3"/>
<sequence>MQNLSLSQQQRVRLRQAAVLGITLYGILCLRSPETFRLLDFVNLPVHETGHLVFAPFGEFMAALGGTLLQLIMPLCFVVSFHRRKDYFAAAIVLAWVAQNLWNISVYIGDARAQVLPLVGGGEHDWAYILGRLDLLEHDQAVAGWVRFAGAALFAFAMLRAWHWSARAPVSPAEQRRPGSAPGSESERL</sequence>
<dbReference type="EMBL" id="JACHIA010000001">
    <property type="protein sequence ID" value="MBB6068486.1"/>
    <property type="molecule type" value="Genomic_DNA"/>
</dbReference>
<accession>A0A841GWB3</accession>
<protein>
    <submittedName>
        <fullName evidence="2">Uncharacterized protein</fullName>
    </submittedName>
</protein>
<keyword evidence="1" id="KW-1133">Transmembrane helix</keyword>
<feature type="transmembrane region" description="Helical" evidence="1">
    <location>
        <begin position="87"/>
        <end position="108"/>
    </location>
</feature>
<feature type="transmembrane region" description="Helical" evidence="1">
    <location>
        <begin position="53"/>
        <end position="80"/>
    </location>
</feature>
<evidence type="ECO:0000256" key="1">
    <source>
        <dbReference type="SAM" id="Phobius"/>
    </source>
</evidence>
<dbReference type="RefSeq" id="WP_170030607.1">
    <property type="nucleotide sequence ID" value="NZ_JABDTL010000001.1"/>
</dbReference>
<keyword evidence="1" id="KW-0812">Transmembrane</keyword>
<reference evidence="2 3" key="1">
    <citation type="submission" date="2020-08" db="EMBL/GenBank/DDBJ databases">
        <title>Genomic Encyclopedia of Type Strains, Phase IV (KMG-IV): sequencing the most valuable type-strain genomes for metagenomic binning, comparative biology and taxonomic classification.</title>
        <authorList>
            <person name="Goeker M."/>
        </authorList>
    </citation>
    <scope>NUCLEOTIDE SEQUENCE [LARGE SCALE GENOMIC DNA]</scope>
    <source>
        <strain evidence="2 3">DSM 29007</strain>
    </source>
</reference>
<gene>
    <name evidence="2" type="ORF">HNQ61_000097</name>
</gene>
<name>A0A841GWB3_9BACT</name>
<evidence type="ECO:0000313" key="2">
    <source>
        <dbReference type="EMBL" id="MBB6068486.1"/>
    </source>
</evidence>
<keyword evidence="1" id="KW-0472">Membrane</keyword>